<comment type="caution">
    <text evidence="1">Lacks conserved residue(s) required for the propagation of feature annotation.</text>
</comment>
<gene>
    <name evidence="4" type="ORF">OS493_025497</name>
</gene>
<evidence type="ECO:0000313" key="5">
    <source>
        <dbReference type="Proteomes" id="UP001163046"/>
    </source>
</evidence>
<sequence>MDAQEAKSKKEFEVQMEMEYKTLFASVGAKASAKEGESSRKQSKTTSTSVVAHGGSQDIASILSDVYSPTFKTEFKEWLKTIPTYPKAFSFQMGSITDLLNFRANDLFQEETVNWGCEGNAAHLQTEEKGGKTLKYYNVTDANGTTTRHYCEFDSRKALEDAIQFRRTSLQRAIEIYMEEGAISISNIELDECTPQKDQPFKDGQHNSFWRSKDIPSWATMVKHNKVFNVAFDMLDDLPHTLLEAFNIGRGMNRLVRYYKKKWYTSDRDGSFHLYDGFDNGNSGNDSQRKISILGLVLTFREADGSLVLSENDLKASKKFFPTLTEEMKGTELARVNMPSEQSDKRSATTPPPTTGPCQVKWSNTLRFDPTDSKGKCLHFTASTAGTIFVVFAALPKDSNTRYYVEISPEKVATYKGSTLKTSTTNSNARALGDASLYQSYFVCVTESDNSTLIEYGKSLGTSDSGDIYLNLIDSEDTNNVRFYGFGNDGNPAKVMDAHLVSRQLTKAECKGDTVKDLVTSLCVQKCHKDCDPLSGCKTASDSPALSDGCNACRVALDVENERCISECPEHKTLTNDKKCVPTFDSKDIVHFSDIPSLSELTMCLWIKVTLDDTWNIIYIYVYSSEPGGILSTLTPRNGGIEFMFQISPNPYPRKYQTFPVNQLTDNKWHQLCNTWSGLNGVVRYYLDGNNVFSETNPTRGELRGGSLLTVQGSEKHHLTEFNLWDRVLDEQEIANNAKKCDGEKGNVIQWNHAFAKLKKANRKYTTPSVCEVESEDTDQNPISQNDSVSPADIESSG</sequence>
<dbReference type="Pfam" id="PF13385">
    <property type="entry name" value="Laminin_G_3"/>
    <property type="match status" value="1"/>
</dbReference>
<accession>A0A9W9YPF2</accession>
<dbReference type="PANTHER" id="PTHR46549:SF1">
    <property type="entry name" value="MACPF DOMAIN-CONTAINING PROTEIN"/>
    <property type="match status" value="1"/>
</dbReference>
<dbReference type="InterPro" id="IPR020864">
    <property type="entry name" value="MACPF"/>
</dbReference>
<dbReference type="Pfam" id="PF01823">
    <property type="entry name" value="MACPF"/>
    <property type="match status" value="1"/>
</dbReference>
<evidence type="ECO:0000259" key="3">
    <source>
        <dbReference type="PROSITE" id="PS51828"/>
    </source>
</evidence>
<dbReference type="PANTHER" id="PTHR46549">
    <property type="entry name" value="MACPF DOMAIN-CONTAINING PROTEIN"/>
    <property type="match status" value="1"/>
</dbReference>
<feature type="compositionally biased region" description="Polar residues" evidence="2">
    <location>
        <begin position="780"/>
        <end position="789"/>
    </location>
</feature>
<dbReference type="Gene3D" id="2.60.120.200">
    <property type="match status" value="1"/>
</dbReference>
<dbReference type="Proteomes" id="UP001163046">
    <property type="component" value="Unassembled WGS sequence"/>
</dbReference>
<dbReference type="OrthoDB" id="1366754at2759"/>
<organism evidence="4 5">
    <name type="scientific">Desmophyllum pertusum</name>
    <dbReference type="NCBI Taxonomy" id="174260"/>
    <lineage>
        <taxon>Eukaryota</taxon>
        <taxon>Metazoa</taxon>
        <taxon>Cnidaria</taxon>
        <taxon>Anthozoa</taxon>
        <taxon>Hexacorallia</taxon>
        <taxon>Scleractinia</taxon>
        <taxon>Caryophylliina</taxon>
        <taxon>Caryophylliidae</taxon>
        <taxon>Desmophyllum</taxon>
    </lineage>
</organism>
<evidence type="ECO:0000256" key="2">
    <source>
        <dbReference type="SAM" id="MobiDB-lite"/>
    </source>
</evidence>
<proteinExistence type="predicted"/>
<dbReference type="SMART" id="SM00159">
    <property type="entry name" value="PTX"/>
    <property type="match status" value="1"/>
</dbReference>
<name>A0A9W9YPF2_9CNID</name>
<protein>
    <recommendedName>
        <fullName evidence="3">Pentraxin (PTX) domain-containing protein</fullName>
    </recommendedName>
</protein>
<feature type="region of interest" description="Disordered" evidence="2">
    <location>
        <begin position="767"/>
        <end position="798"/>
    </location>
</feature>
<dbReference type="SUPFAM" id="SSF49899">
    <property type="entry name" value="Concanavalin A-like lectins/glucanases"/>
    <property type="match status" value="1"/>
</dbReference>
<comment type="caution">
    <text evidence="4">The sequence shown here is derived from an EMBL/GenBank/DDBJ whole genome shotgun (WGS) entry which is preliminary data.</text>
</comment>
<feature type="domain" description="Pentraxin (PTX)" evidence="3">
    <location>
        <begin position="575"/>
        <end position="772"/>
    </location>
</feature>
<reference evidence="4" key="1">
    <citation type="submission" date="2023-01" db="EMBL/GenBank/DDBJ databases">
        <title>Genome assembly of the deep-sea coral Lophelia pertusa.</title>
        <authorList>
            <person name="Herrera S."/>
            <person name="Cordes E."/>
        </authorList>
    </citation>
    <scope>NUCLEOTIDE SEQUENCE</scope>
    <source>
        <strain evidence="4">USNM1676648</strain>
        <tissue evidence="4">Polyp</tissue>
    </source>
</reference>
<keyword evidence="5" id="KW-1185">Reference proteome</keyword>
<feature type="region of interest" description="Disordered" evidence="2">
    <location>
        <begin position="336"/>
        <end position="356"/>
    </location>
</feature>
<dbReference type="InterPro" id="IPR001759">
    <property type="entry name" value="PTX_dom"/>
</dbReference>
<evidence type="ECO:0000313" key="4">
    <source>
        <dbReference type="EMBL" id="KAJ7356386.1"/>
    </source>
</evidence>
<dbReference type="AlphaFoldDB" id="A0A9W9YPF2"/>
<dbReference type="InterPro" id="IPR013320">
    <property type="entry name" value="ConA-like_dom_sf"/>
</dbReference>
<dbReference type="InterPro" id="IPR006212">
    <property type="entry name" value="Furin_repeat"/>
</dbReference>
<evidence type="ECO:0000256" key="1">
    <source>
        <dbReference type="PROSITE-ProRule" id="PRU01172"/>
    </source>
</evidence>
<dbReference type="PROSITE" id="PS51828">
    <property type="entry name" value="PTX_2"/>
    <property type="match status" value="1"/>
</dbReference>
<dbReference type="CDD" id="cd00064">
    <property type="entry name" value="FU"/>
    <property type="match status" value="1"/>
</dbReference>
<dbReference type="EMBL" id="MU827322">
    <property type="protein sequence ID" value="KAJ7356386.1"/>
    <property type="molecule type" value="Genomic_DNA"/>
</dbReference>